<dbReference type="PANTHER" id="PTHR30419">
    <property type="entry name" value="HTH-TYPE TRANSCRIPTIONAL REGULATOR YBHD"/>
    <property type="match status" value="1"/>
</dbReference>
<dbReference type="EMBL" id="MKWS01000001">
    <property type="protein sequence ID" value="RVD79868.1"/>
    <property type="molecule type" value="Genomic_DNA"/>
</dbReference>
<dbReference type="GO" id="GO:0005829">
    <property type="term" value="C:cytosol"/>
    <property type="evidence" value="ECO:0007669"/>
    <property type="project" value="TreeGrafter"/>
</dbReference>
<dbReference type="GO" id="GO:0003700">
    <property type="term" value="F:DNA-binding transcription factor activity"/>
    <property type="evidence" value="ECO:0007669"/>
    <property type="project" value="InterPro"/>
</dbReference>
<dbReference type="CDD" id="cd05466">
    <property type="entry name" value="PBP2_LTTR_substrate"/>
    <property type="match status" value="1"/>
</dbReference>
<sequence length="339" mass="37764">MIAGILKRHLHHEKYYVVIYFITNCYALDLDPGMTNMNLKALMCCVEVARQGSFTKAAQSLHIAQPALSMAITRLEEELGVTLFNRAARQITVTAEGKSFLARVEVALLELDMARQELRDLAHGHSGEIRLGVPPMFGINYIPQVLNAFGKQYPDIVMTVIEGSADDISQRLESRDIDVALLESRRVESGWDSVLLGTDEMVLCMNDSHPLSGEAFIEACHLQDEKMVLFDQSFLQRHMFDTFCDASGTRYQIALQTNFVSLVIKATLDGMGASTLLRSIQRCVPGMLGVPFKPAQTMSFSLCWRANEYLSVANKRFVEFAQTTGFFSKATEPGRSSEG</sequence>
<organism evidence="6 7">
    <name type="scientific">Pseudomonas koreensis</name>
    <dbReference type="NCBI Taxonomy" id="198620"/>
    <lineage>
        <taxon>Bacteria</taxon>
        <taxon>Pseudomonadati</taxon>
        <taxon>Pseudomonadota</taxon>
        <taxon>Gammaproteobacteria</taxon>
        <taxon>Pseudomonadales</taxon>
        <taxon>Pseudomonadaceae</taxon>
        <taxon>Pseudomonas</taxon>
    </lineage>
</organism>
<dbReference type="Pfam" id="PF03466">
    <property type="entry name" value="LysR_substrate"/>
    <property type="match status" value="1"/>
</dbReference>
<dbReference type="SUPFAM" id="SSF46785">
    <property type="entry name" value="Winged helix' DNA-binding domain"/>
    <property type="match status" value="1"/>
</dbReference>
<evidence type="ECO:0000259" key="5">
    <source>
        <dbReference type="PROSITE" id="PS50931"/>
    </source>
</evidence>
<evidence type="ECO:0000256" key="2">
    <source>
        <dbReference type="ARBA" id="ARBA00023015"/>
    </source>
</evidence>
<evidence type="ECO:0000256" key="3">
    <source>
        <dbReference type="ARBA" id="ARBA00023125"/>
    </source>
</evidence>
<dbReference type="PROSITE" id="PS50931">
    <property type="entry name" value="HTH_LYSR"/>
    <property type="match status" value="1"/>
</dbReference>
<dbReference type="InterPro" id="IPR005119">
    <property type="entry name" value="LysR_subst-bd"/>
</dbReference>
<dbReference type="PANTHER" id="PTHR30419:SF8">
    <property type="entry name" value="NITROGEN ASSIMILATION TRANSCRIPTIONAL ACTIVATOR-RELATED"/>
    <property type="match status" value="1"/>
</dbReference>
<dbReference type="SUPFAM" id="SSF53850">
    <property type="entry name" value="Periplasmic binding protein-like II"/>
    <property type="match status" value="1"/>
</dbReference>
<dbReference type="Gene3D" id="1.10.10.10">
    <property type="entry name" value="Winged helix-like DNA-binding domain superfamily/Winged helix DNA-binding domain"/>
    <property type="match status" value="1"/>
</dbReference>
<dbReference type="AlphaFoldDB" id="A0AA94ETT7"/>
<dbReference type="Gene3D" id="3.40.190.290">
    <property type="match status" value="1"/>
</dbReference>
<dbReference type="PRINTS" id="PR00039">
    <property type="entry name" value="HTHLYSR"/>
</dbReference>
<accession>A0AA94ETT7</accession>
<evidence type="ECO:0000256" key="4">
    <source>
        <dbReference type="ARBA" id="ARBA00023163"/>
    </source>
</evidence>
<dbReference type="GO" id="GO:0003677">
    <property type="term" value="F:DNA binding"/>
    <property type="evidence" value="ECO:0007669"/>
    <property type="project" value="UniProtKB-KW"/>
</dbReference>
<keyword evidence="3" id="KW-0238">DNA-binding</keyword>
<proteinExistence type="inferred from homology"/>
<dbReference type="InterPro" id="IPR036390">
    <property type="entry name" value="WH_DNA-bd_sf"/>
</dbReference>
<name>A0AA94ETT7_9PSED</name>
<dbReference type="Proteomes" id="UP000288002">
    <property type="component" value="Unassembled WGS sequence"/>
</dbReference>
<dbReference type="InterPro" id="IPR050950">
    <property type="entry name" value="HTH-type_LysR_regulators"/>
</dbReference>
<comment type="similarity">
    <text evidence="1">Belongs to the LysR transcriptional regulatory family.</text>
</comment>
<gene>
    <name evidence="6" type="ORF">A9HBioS_0392</name>
</gene>
<evidence type="ECO:0000313" key="7">
    <source>
        <dbReference type="Proteomes" id="UP000288002"/>
    </source>
</evidence>
<evidence type="ECO:0000313" key="6">
    <source>
        <dbReference type="EMBL" id="RVD79868.1"/>
    </source>
</evidence>
<protein>
    <submittedName>
        <fullName evidence="6">Transcriptional regulator</fullName>
    </submittedName>
</protein>
<comment type="caution">
    <text evidence="6">The sequence shown here is derived from an EMBL/GenBank/DDBJ whole genome shotgun (WGS) entry which is preliminary data.</text>
</comment>
<dbReference type="FunFam" id="1.10.10.10:FF:000001">
    <property type="entry name" value="LysR family transcriptional regulator"/>
    <property type="match status" value="1"/>
</dbReference>
<feature type="domain" description="HTH lysR-type" evidence="5">
    <location>
        <begin position="37"/>
        <end position="94"/>
    </location>
</feature>
<evidence type="ECO:0000256" key="1">
    <source>
        <dbReference type="ARBA" id="ARBA00009437"/>
    </source>
</evidence>
<dbReference type="Pfam" id="PF00126">
    <property type="entry name" value="HTH_1"/>
    <property type="match status" value="1"/>
</dbReference>
<dbReference type="InterPro" id="IPR000847">
    <property type="entry name" value="LysR_HTH_N"/>
</dbReference>
<dbReference type="InterPro" id="IPR036388">
    <property type="entry name" value="WH-like_DNA-bd_sf"/>
</dbReference>
<keyword evidence="4" id="KW-0804">Transcription</keyword>
<reference evidence="6 7" key="1">
    <citation type="submission" date="2016-10" db="EMBL/GenBank/DDBJ databases">
        <title>Search of new enzymes for the oxidation of sulfur compounds.</title>
        <authorList>
            <person name="Novo A."/>
            <person name="Moreira I.S."/>
            <person name="Castro P.M."/>
        </authorList>
    </citation>
    <scope>NUCLEOTIDE SEQUENCE [LARGE SCALE GENOMIC DNA]</scope>
    <source>
        <strain evidence="6 7">A9</strain>
    </source>
</reference>
<keyword evidence="2" id="KW-0805">Transcription regulation</keyword>